<dbReference type="GO" id="GO:0005524">
    <property type="term" value="F:ATP binding"/>
    <property type="evidence" value="ECO:0007669"/>
    <property type="project" value="UniProtKB-KW"/>
</dbReference>
<evidence type="ECO:0000256" key="3">
    <source>
        <dbReference type="ARBA" id="ARBA00022553"/>
    </source>
</evidence>
<evidence type="ECO:0000256" key="5">
    <source>
        <dbReference type="ARBA" id="ARBA00022741"/>
    </source>
</evidence>
<name>A0A0R3MR16_9BRAD</name>
<dbReference type="PANTHER" id="PTHR41523:SF7">
    <property type="entry name" value="HISTIDINE KINASE"/>
    <property type="match status" value="1"/>
</dbReference>
<evidence type="ECO:0000313" key="9">
    <source>
        <dbReference type="EMBL" id="KRR22596.1"/>
    </source>
</evidence>
<keyword evidence="7" id="KW-0067">ATP-binding</keyword>
<protein>
    <recommendedName>
        <fullName evidence="2">histidine kinase</fullName>
        <ecNumber evidence="2">2.7.13.3</ecNumber>
    </recommendedName>
</protein>
<keyword evidence="6" id="KW-0418">Kinase</keyword>
<comment type="caution">
    <text evidence="9">The sequence shown here is derived from an EMBL/GenBank/DDBJ whole genome shotgun (WGS) entry which is preliminary data.</text>
</comment>
<gene>
    <name evidence="9" type="ORF">CQ13_28745</name>
</gene>
<keyword evidence="5" id="KW-0547">Nucleotide-binding</keyword>
<accession>A0A0R3MR16</accession>
<dbReference type="OrthoDB" id="7570749at2"/>
<keyword evidence="4" id="KW-0808">Transferase</keyword>
<sequence length="207" mass="22487">MSDLSELLPDGGAKAERLVLRELEHRTDVELASAIDLVTKAINRCDGVEARAALASVQERLESHARLRHALQMPQFTTTVDLAAYLQQLCRSISRSSLEGECIALSLLLHPLKMNSTRCWLRGMIVFELITSAARHVYRGGAGAIHLEISVTGRSIACCVTDNGSVDQSQYRKEGSNIVKTLAAHLRATVDICVGSNGGKAIVKLPR</sequence>
<keyword evidence="3" id="KW-0597">Phosphoprotein</keyword>
<evidence type="ECO:0000256" key="2">
    <source>
        <dbReference type="ARBA" id="ARBA00012438"/>
    </source>
</evidence>
<evidence type="ECO:0000256" key="7">
    <source>
        <dbReference type="ARBA" id="ARBA00022840"/>
    </source>
</evidence>
<organism evidence="9 10">
    <name type="scientific">Bradyrhizobium retamae</name>
    <dbReference type="NCBI Taxonomy" id="1300035"/>
    <lineage>
        <taxon>Bacteria</taxon>
        <taxon>Pseudomonadati</taxon>
        <taxon>Pseudomonadota</taxon>
        <taxon>Alphaproteobacteria</taxon>
        <taxon>Hyphomicrobiales</taxon>
        <taxon>Nitrobacteraceae</taxon>
        <taxon>Bradyrhizobium</taxon>
    </lineage>
</organism>
<dbReference type="SUPFAM" id="SSF55874">
    <property type="entry name" value="ATPase domain of HSP90 chaperone/DNA topoisomerase II/histidine kinase"/>
    <property type="match status" value="1"/>
</dbReference>
<proteinExistence type="predicted"/>
<dbReference type="InterPro" id="IPR011495">
    <property type="entry name" value="Sig_transdc_His_kin_sub2_dim/P"/>
</dbReference>
<dbReference type="RefSeq" id="WP_057845157.1">
    <property type="nucleotide sequence ID" value="NZ_LLYA01000163.1"/>
</dbReference>
<evidence type="ECO:0000256" key="6">
    <source>
        <dbReference type="ARBA" id="ARBA00022777"/>
    </source>
</evidence>
<dbReference type="EMBL" id="LLYA01000163">
    <property type="protein sequence ID" value="KRR22596.1"/>
    <property type="molecule type" value="Genomic_DNA"/>
</dbReference>
<dbReference type="AlphaFoldDB" id="A0A0R3MR16"/>
<comment type="catalytic activity">
    <reaction evidence="1">
        <text>ATP + protein L-histidine = ADP + protein N-phospho-L-histidine.</text>
        <dbReference type="EC" id="2.7.13.3"/>
    </reaction>
</comment>
<evidence type="ECO:0000256" key="4">
    <source>
        <dbReference type="ARBA" id="ARBA00022679"/>
    </source>
</evidence>
<dbReference type="EC" id="2.7.13.3" evidence="2"/>
<evidence type="ECO:0000313" key="10">
    <source>
        <dbReference type="Proteomes" id="UP000052023"/>
    </source>
</evidence>
<dbReference type="InterPro" id="IPR036890">
    <property type="entry name" value="HATPase_C_sf"/>
</dbReference>
<evidence type="ECO:0000256" key="1">
    <source>
        <dbReference type="ARBA" id="ARBA00000085"/>
    </source>
</evidence>
<dbReference type="Gene3D" id="3.30.565.10">
    <property type="entry name" value="Histidine kinase-like ATPase, C-terminal domain"/>
    <property type="match status" value="1"/>
</dbReference>
<dbReference type="PANTHER" id="PTHR41523">
    <property type="entry name" value="TWO-COMPONENT SYSTEM SENSOR PROTEIN"/>
    <property type="match status" value="1"/>
</dbReference>
<feature type="domain" description="Signal transduction histidine kinase subgroup 2 dimerisation and phosphoacceptor" evidence="8">
    <location>
        <begin position="22"/>
        <end position="96"/>
    </location>
</feature>
<dbReference type="Proteomes" id="UP000052023">
    <property type="component" value="Unassembled WGS sequence"/>
</dbReference>
<dbReference type="Pfam" id="PF07568">
    <property type="entry name" value="HisKA_2"/>
    <property type="match status" value="1"/>
</dbReference>
<keyword evidence="10" id="KW-1185">Reference proteome</keyword>
<evidence type="ECO:0000259" key="8">
    <source>
        <dbReference type="Pfam" id="PF07568"/>
    </source>
</evidence>
<dbReference type="GO" id="GO:0004673">
    <property type="term" value="F:protein histidine kinase activity"/>
    <property type="evidence" value="ECO:0007669"/>
    <property type="project" value="UniProtKB-EC"/>
</dbReference>
<reference evidence="9 10" key="1">
    <citation type="submission" date="2014-03" db="EMBL/GenBank/DDBJ databases">
        <title>Bradyrhizobium valentinum sp. nov., isolated from effective nodules of Lupinus mariae-josephae, a lupine endemic of basic-lime soils in Eastern Spain.</title>
        <authorList>
            <person name="Duran D."/>
            <person name="Rey L."/>
            <person name="Navarro A."/>
            <person name="Busquets A."/>
            <person name="Imperial J."/>
            <person name="Ruiz-Argueso T."/>
        </authorList>
    </citation>
    <scope>NUCLEOTIDE SEQUENCE [LARGE SCALE GENOMIC DNA]</scope>
    <source>
        <strain evidence="9 10">Ro19</strain>
    </source>
</reference>